<dbReference type="PROSITE" id="PS50253">
    <property type="entry name" value="COX3"/>
    <property type="match status" value="1"/>
</dbReference>
<gene>
    <name evidence="10" type="ORF">GCM10022392_22680</name>
</gene>
<dbReference type="InterPro" id="IPR000298">
    <property type="entry name" value="Cyt_c_oxidase-like_su3"/>
</dbReference>
<dbReference type="PANTHER" id="PTHR11403">
    <property type="entry name" value="CYTOCHROME C OXIDASE SUBUNIT III"/>
    <property type="match status" value="1"/>
</dbReference>
<evidence type="ECO:0000259" key="9">
    <source>
        <dbReference type="PROSITE" id="PS50253"/>
    </source>
</evidence>
<keyword evidence="6 8" id="KW-0472">Membrane</keyword>
<sequence length="192" mass="21918">MATIQQEDKLNLGAKKFVMWIFIFTSFMLFAALTSGFIVYVGGSSAHGLHVMLPVSFRYSTIVLIASSVTLFLASKAAKRLDFGKQTGLLWATIGLGVLFLVLQVYGWYTLAYKMHIYLVDPNATRSFVYVMTFLHLLHIIGGLAWLISALSGSIKRIPQVRNLYRMEMTSIFWHFLDIIWIYLYVFLLLNQ</sequence>
<protein>
    <submittedName>
        <fullName evidence="10">Cytochrome c oxidase subunit 3</fullName>
    </submittedName>
</protein>
<evidence type="ECO:0000256" key="3">
    <source>
        <dbReference type="ARBA" id="ARBA00022475"/>
    </source>
</evidence>
<keyword evidence="4 7" id="KW-0812">Transmembrane</keyword>
<accession>A0ABP7WWC9</accession>
<dbReference type="Gene3D" id="1.20.120.80">
    <property type="entry name" value="Cytochrome c oxidase, subunit III, four-helix bundle"/>
    <property type="match status" value="1"/>
</dbReference>
<feature type="domain" description="Heme-copper oxidase subunit III family profile" evidence="9">
    <location>
        <begin position="16"/>
        <end position="192"/>
    </location>
</feature>
<keyword evidence="11" id="KW-1185">Reference proteome</keyword>
<proteinExistence type="inferred from homology"/>
<dbReference type="InterPro" id="IPR024791">
    <property type="entry name" value="Cyt_c/ubiquinol_Oxase_su3"/>
</dbReference>
<feature type="transmembrane region" description="Helical" evidence="8">
    <location>
        <begin position="89"/>
        <end position="109"/>
    </location>
</feature>
<dbReference type="EMBL" id="BAABCV010000007">
    <property type="protein sequence ID" value="GAA4098351.1"/>
    <property type="molecule type" value="Genomic_DNA"/>
</dbReference>
<keyword evidence="3" id="KW-1003">Cell membrane</keyword>
<evidence type="ECO:0000256" key="7">
    <source>
        <dbReference type="RuleBase" id="RU003376"/>
    </source>
</evidence>
<evidence type="ECO:0000256" key="4">
    <source>
        <dbReference type="ARBA" id="ARBA00022692"/>
    </source>
</evidence>
<feature type="transmembrane region" description="Helical" evidence="8">
    <location>
        <begin position="172"/>
        <end position="190"/>
    </location>
</feature>
<keyword evidence="5 8" id="KW-1133">Transmembrane helix</keyword>
<dbReference type="PANTHER" id="PTHR11403:SF2">
    <property type="entry name" value="CYTOCHROME BO(3) UBIQUINOL OXIDASE SUBUNIT 3"/>
    <property type="match status" value="1"/>
</dbReference>
<evidence type="ECO:0000256" key="8">
    <source>
        <dbReference type="SAM" id="Phobius"/>
    </source>
</evidence>
<evidence type="ECO:0000256" key="2">
    <source>
        <dbReference type="ARBA" id="ARBA00010581"/>
    </source>
</evidence>
<dbReference type="SUPFAM" id="SSF81452">
    <property type="entry name" value="Cytochrome c oxidase subunit III-like"/>
    <property type="match status" value="1"/>
</dbReference>
<feature type="transmembrane region" description="Helical" evidence="8">
    <location>
        <begin position="59"/>
        <end position="77"/>
    </location>
</feature>
<comment type="subcellular location">
    <subcellularLocation>
        <location evidence="1 7">Cell membrane</location>
        <topology evidence="1 7">Multi-pass membrane protein</topology>
    </subcellularLocation>
</comment>
<dbReference type="Proteomes" id="UP001500841">
    <property type="component" value="Unassembled WGS sequence"/>
</dbReference>
<evidence type="ECO:0000256" key="5">
    <source>
        <dbReference type="ARBA" id="ARBA00022989"/>
    </source>
</evidence>
<comment type="caution">
    <text evidence="10">The sequence shown here is derived from an EMBL/GenBank/DDBJ whole genome shotgun (WGS) entry which is preliminary data.</text>
</comment>
<evidence type="ECO:0000256" key="6">
    <source>
        <dbReference type="ARBA" id="ARBA00023136"/>
    </source>
</evidence>
<dbReference type="InterPro" id="IPR035973">
    <property type="entry name" value="Cyt_c_oxidase_su3-like_sf"/>
</dbReference>
<reference evidence="11" key="1">
    <citation type="journal article" date="2019" name="Int. J. Syst. Evol. Microbiol.">
        <title>The Global Catalogue of Microorganisms (GCM) 10K type strain sequencing project: providing services to taxonomists for standard genome sequencing and annotation.</title>
        <authorList>
            <consortium name="The Broad Institute Genomics Platform"/>
            <consortium name="The Broad Institute Genome Sequencing Center for Infectious Disease"/>
            <person name="Wu L."/>
            <person name="Ma J."/>
        </authorList>
    </citation>
    <scope>NUCLEOTIDE SEQUENCE [LARGE SCALE GENOMIC DNA]</scope>
    <source>
        <strain evidence="11">JCM 17085</strain>
    </source>
</reference>
<feature type="transmembrane region" description="Helical" evidence="8">
    <location>
        <begin position="129"/>
        <end position="151"/>
    </location>
</feature>
<name>A0ABP7WWC9_9SPHI</name>
<organism evidence="10 11">
    <name type="scientific">Mucilaginibacter panaciglaebae</name>
    <dbReference type="NCBI Taxonomy" id="502331"/>
    <lineage>
        <taxon>Bacteria</taxon>
        <taxon>Pseudomonadati</taxon>
        <taxon>Bacteroidota</taxon>
        <taxon>Sphingobacteriia</taxon>
        <taxon>Sphingobacteriales</taxon>
        <taxon>Sphingobacteriaceae</taxon>
        <taxon>Mucilaginibacter</taxon>
    </lineage>
</organism>
<evidence type="ECO:0000313" key="11">
    <source>
        <dbReference type="Proteomes" id="UP001500841"/>
    </source>
</evidence>
<feature type="transmembrane region" description="Helical" evidence="8">
    <location>
        <begin position="17"/>
        <end position="39"/>
    </location>
</feature>
<dbReference type="Pfam" id="PF00510">
    <property type="entry name" value="COX3"/>
    <property type="match status" value="1"/>
</dbReference>
<evidence type="ECO:0000256" key="1">
    <source>
        <dbReference type="ARBA" id="ARBA00004651"/>
    </source>
</evidence>
<dbReference type="CDD" id="cd00386">
    <property type="entry name" value="Heme_Cu_Oxidase_III_like"/>
    <property type="match status" value="1"/>
</dbReference>
<evidence type="ECO:0000313" key="10">
    <source>
        <dbReference type="EMBL" id="GAA4098351.1"/>
    </source>
</evidence>
<dbReference type="InterPro" id="IPR013833">
    <property type="entry name" value="Cyt_c_oxidase_su3_a-hlx"/>
</dbReference>
<dbReference type="RefSeq" id="WP_345104301.1">
    <property type="nucleotide sequence ID" value="NZ_BAABCV010000007.1"/>
</dbReference>
<comment type="similarity">
    <text evidence="2 7">Belongs to the cytochrome c oxidase subunit 3 family.</text>
</comment>